<name>A6UTG3_META3</name>
<keyword evidence="2" id="KW-1185">Reference proteome</keyword>
<dbReference type="KEGG" id="mae:Maeo_0193"/>
<dbReference type="HOGENOM" id="CLU_1335063_0_0_2"/>
<gene>
    <name evidence="1" type="ordered locus">Maeo_0193</name>
</gene>
<evidence type="ECO:0000313" key="2">
    <source>
        <dbReference type="Proteomes" id="UP000001106"/>
    </source>
</evidence>
<sequence length="203" mass="24024">MKRIINIKATNDEIEEICDAISKMDIDCSIESKVSYSKDEIINILRIKVYGHDKIQMMQDYKNIMNLADRIHKKYKPNKIGLFEYQLNDVKYPVNKELLKEAIGALDIEYKYDEEKNIIKCSLPLEELHDMTKELYGIYKELDFTNVGPKPVKNIITVISYITKKDIYDIIDESIEQEFLREENDKIVLNKDIKLIKEYFLNK</sequence>
<dbReference type="InterPro" id="IPR019202">
    <property type="entry name" value="DUF2067"/>
</dbReference>
<accession>A6UTG3</accession>
<dbReference type="Pfam" id="PF09840">
    <property type="entry name" value="DUF2067"/>
    <property type="match status" value="1"/>
</dbReference>
<organism evidence="1 2">
    <name type="scientific">Methanococcus aeolicus (strain ATCC BAA-1280 / DSM 17508 / OCM 812 / Nankai-3)</name>
    <dbReference type="NCBI Taxonomy" id="419665"/>
    <lineage>
        <taxon>Archaea</taxon>
        <taxon>Methanobacteriati</taxon>
        <taxon>Methanobacteriota</taxon>
        <taxon>Methanomada group</taxon>
        <taxon>Methanococci</taxon>
        <taxon>Methanococcales</taxon>
        <taxon>Methanococcaceae</taxon>
        <taxon>Methanococcus</taxon>
    </lineage>
</organism>
<dbReference type="EMBL" id="CP000743">
    <property type="protein sequence ID" value="ABR55785.1"/>
    <property type="molecule type" value="Genomic_DNA"/>
</dbReference>
<dbReference type="GeneID" id="5327581"/>
<dbReference type="RefSeq" id="WP_011972917.1">
    <property type="nucleotide sequence ID" value="NC_009635.1"/>
</dbReference>
<dbReference type="STRING" id="419665.Maeo_0193"/>
<reference evidence="1" key="1">
    <citation type="submission" date="2007-06" db="EMBL/GenBank/DDBJ databases">
        <title>Complete sequence of Methanococcus aeolicus Nankai-3.</title>
        <authorList>
            <consortium name="US DOE Joint Genome Institute"/>
            <person name="Copeland A."/>
            <person name="Lucas S."/>
            <person name="Lapidus A."/>
            <person name="Barry K."/>
            <person name="Glavina del Rio T."/>
            <person name="Dalin E."/>
            <person name="Tice H."/>
            <person name="Pitluck S."/>
            <person name="Chain P."/>
            <person name="Malfatti S."/>
            <person name="Shin M."/>
            <person name="Vergez L."/>
            <person name="Schmutz J."/>
            <person name="Larimer F."/>
            <person name="Land M."/>
            <person name="Hauser L."/>
            <person name="Kyrpides N."/>
            <person name="Lykidis A."/>
            <person name="Sieprawska-Lupa M."/>
            <person name="Whitman W.B."/>
            <person name="Richardson P."/>
        </authorList>
    </citation>
    <scope>NUCLEOTIDE SEQUENCE [LARGE SCALE GENOMIC DNA]</scope>
    <source>
        <strain evidence="1">Nankai-3</strain>
    </source>
</reference>
<evidence type="ECO:0000313" key="1">
    <source>
        <dbReference type="EMBL" id="ABR55785.1"/>
    </source>
</evidence>
<dbReference type="eggNOG" id="arCOG00908">
    <property type="taxonomic scope" value="Archaea"/>
</dbReference>
<dbReference type="AlphaFoldDB" id="A6UTG3"/>
<dbReference type="OrthoDB" id="65057at2157"/>
<proteinExistence type="predicted"/>
<protein>
    <submittedName>
        <fullName evidence="1">Uncharacterized protein</fullName>
    </submittedName>
</protein>
<dbReference type="Proteomes" id="UP000001106">
    <property type="component" value="Chromosome"/>
</dbReference>